<dbReference type="Gene3D" id="3.30.2010.10">
    <property type="entry name" value="Metalloproteases ('zincins'), catalytic domain"/>
    <property type="match status" value="1"/>
</dbReference>
<protein>
    <recommendedName>
        <fullName evidence="1">YgjP-like metallopeptidase domain-containing protein</fullName>
    </recommendedName>
</protein>
<sequence>MEFLPTYKHIINPKLKNIYLHIDKSGELVIKSPKVSIDRIEKLLISKSKWIKKAREKVLNKKGNHVFDSDVLTIHFLGKIVNVVLKYSNKNRLDFENEDFILEYKDHDKELFVKTIDVFYKTRAKMLLPIVVDKYAMQMNVTVTKLKFRKTKTQWGSCNNKNEICLNTSLMKLPRHLIEYIVIHELCHIKHKHHQKSFWDEVRIFCPNFKEYRVQLKEFSV</sequence>
<proteinExistence type="predicted"/>
<dbReference type="InterPro" id="IPR002725">
    <property type="entry name" value="YgjP-like_metallopeptidase"/>
</dbReference>
<dbReference type="PANTHER" id="PTHR30399">
    <property type="entry name" value="UNCHARACTERIZED PROTEIN YGJP"/>
    <property type="match status" value="1"/>
</dbReference>
<dbReference type="CDD" id="cd07344">
    <property type="entry name" value="M48_yhfN_like"/>
    <property type="match status" value="1"/>
</dbReference>
<feature type="domain" description="YgjP-like metallopeptidase" evidence="1">
    <location>
        <begin position="16"/>
        <end position="218"/>
    </location>
</feature>
<evidence type="ECO:0000313" key="2">
    <source>
        <dbReference type="EMBL" id="CUV65956.1"/>
    </source>
</evidence>
<dbReference type="InterPro" id="IPR053136">
    <property type="entry name" value="UTP_pyrophosphatase-like"/>
</dbReference>
<dbReference type="EMBL" id="FAXN01000055">
    <property type="protein sequence ID" value="CUV65956.1"/>
    <property type="molecule type" value="Genomic_DNA"/>
</dbReference>
<name>A0A0S4XNS4_9BACT</name>
<accession>A0A0S4XNS4</accession>
<dbReference type="AlphaFoldDB" id="A0A0S4XNS4"/>
<dbReference type="PANTHER" id="PTHR30399:SF1">
    <property type="entry name" value="UTP PYROPHOSPHATASE"/>
    <property type="match status" value="1"/>
</dbReference>
<dbReference type="Pfam" id="PF01863">
    <property type="entry name" value="YgjP-like"/>
    <property type="match status" value="1"/>
</dbReference>
<organism evidence="2">
    <name type="scientific">Sulfurovum sp. enrichment culture clone C5</name>
    <dbReference type="NCBI Taxonomy" id="497650"/>
    <lineage>
        <taxon>Bacteria</taxon>
        <taxon>Pseudomonadati</taxon>
        <taxon>Campylobacterota</taxon>
        <taxon>Epsilonproteobacteria</taxon>
        <taxon>Campylobacterales</taxon>
        <taxon>Sulfurovaceae</taxon>
        <taxon>Sulfurovum</taxon>
        <taxon>environmental samples</taxon>
    </lineage>
</organism>
<gene>
    <name evidence="2" type="ORF">BN3087_530003</name>
</gene>
<evidence type="ECO:0000259" key="1">
    <source>
        <dbReference type="Pfam" id="PF01863"/>
    </source>
</evidence>
<reference evidence="2" key="1">
    <citation type="submission" date="2015-11" db="EMBL/GenBank/DDBJ databases">
        <authorList>
            <person name="Zhang Y."/>
            <person name="Guo Z."/>
        </authorList>
    </citation>
    <scope>NUCLEOTIDE SEQUENCE</scope>
    <source>
        <strain evidence="2">BN30871</strain>
    </source>
</reference>